<evidence type="ECO:0000313" key="9">
    <source>
        <dbReference type="EMBL" id="KAK9916596.1"/>
    </source>
</evidence>
<sequence length="300" mass="33048">MPSGEPDSPYSVLALIQAAHLGELDALTAASEESWILSRLFQQLLAFVHSGTQTPWWLTIIYTTIGARLITLPLVVKQQRNTAKMTMARPEMMKLKDWYTEETARGNPNATMEYQQRLGNLWVKYDCNPFKSMLGILAQAPLFIGFFSALRALSAAKVPSMTEGGISWFTDLTLADPYYALPILSSAVFLLTVELGAADGMQGQDEALLRRMKNIFRALGVAMVPLTASFPQGVFLYWVTSNIFSLGQSVLFKVPAVRKTLKLPDLAKMQATATGLPITDAGKPIVTFAQPPKQRKAKNS</sequence>
<gene>
    <name evidence="9" type="ORF">WJX75_004685</name>
</gene>
<feature type="transmembrane region" description="Helical" evidence="7">
    <location>
        <begin position="134"/>
        <end position="153"/>
    </location>
</feature>
<keyword evidence="3 6" id="KW-0812">Transmembrane</keyword>
<evidence type="ECO:0000256" key="7">
    <source>
        <dbReference type="SAM" id="Phobius"/>
    </source>
</evidence>
<evidence type="ECO:0000256" key="3">
    <source>
        <dbReference type="ARBA" id="ARBA00022692"/>
    </source>
</evidence>
<keyword evidence="10" id="KW-1185">Reference proteome</keyword>
<dbReference type="PANTHER" id="PTHR12428:SF34">
    <property type="entry name" value="MITOCHONDRIAL INNER MEMBRANE PROTEIN OXA1-LIKE"/>
    <property type="match status" value="1"/>
</dbReference>
<feature type="transmembrane region" description="Helical" evidence="7">
    <location>
        <begin position="218"/>
        <end position="239"/>
    </location>
</feature>
<dbReference type="PANTHER" id="PTHR12428">
    <property type="entry name" value="OXA1"/>
    <property type="match status" value="1"/>
</dbReference>
<evidence type="ECO:0000256" key="4">
    <source>
        <dbReference type="ARBA" id="ARBA00022989"/>
    </source>
</evidence>
<evidence type="ECO:0000256" key="1">
    <source>
        <dbReference type="ARBA" id="ARBA00004141"/>
    </source>
</evidence>
<keyword evidence="5 7" id="KW-0472">Membrane</keyword>
<dbReference type="InterPro" id="IPR028055">
    <property type="entry name" value="YidC/Oxa/ALB_C"/>
</dbReference>
<comment type="similarity">
    <text evidence="6">Belongs to the OXA1/ALB3/YidC family.</text>
</comment>
<evidence type="ECO:0000256" key="6">
    <source>
        <dbReference type="RuleBase" id="RU003945"/>
    </source>
</evidence>
<feature type="transmembrane region" description="Helical" evidence="7">
    <location>
        <begin position="56"/>
        <end position="76"/>
    </location>
</feature>
<comment type="similarity">
    <text evidence="2">Belongs to the OXA1/ALB3/YidC (TC 2.A.9.2) family.</text>
</comment>
<comment type="subcellular location">
    <subcellularLocation>
        <location evidence="1 6">Membrane</location>
        <topology evidence="1 6">Multi-pass membrane protein</topology>
    </subcellularLocation>
</comment>
<dbReference type="Pfam" id="PF02096">
    <property type="entry name" value="60KD_IMP"/>
    <property type="match status" value="1"/>
</dbReference>
<dbReference type="InterPro" id="IPR001708">
    <property type="entry name" value="YidC/ALB3/OXA1/COX18"/>
</dbReference>
<feature type="transmembrane region" description="Helical" evidence="7">
    <location>
        <begin position="178"/>
        <end position="197"/>
    </location>
</feature>
<evidence type="ECO:0000256" key="5">
    <source>
        <dbReference type="ARBA" id="ARBA00023136"/>
    </source>
</evidence>
<evidence type="ECO:0000313" key="10">
    <source>
        <dbReference type="Proteomes" id="UP001491310"/>
    </source>
</evidence>
<dbReference type="NCBIfam" id="TIGR03592">
    <property type="entry name" value="yidC_oxa1_cterm"/>
    <property type="match status" value="1"/>
</dbReference>
<proteinExistence type="inferred from homology"/>
<organism evidence="9 10">
    <name type="scientific">Coccomyxa subellipsoidea</name>
    <dbReference type="NCBI Taxonomy" id="248742"/>
    <lineage>
        <taxon>Eukaryota</taxon>
        <taxon>Viridiplantae</taxon>
        <taxon>Chlorophyta</taxon>
        <taxon>core chlorophytes</taxon>
        <taxon>Trebouxiophyceae</taxon>
        <taxon>Trebouxiophyceae incertae sedis</taxon>
        <taxon>Coccomyxaceae</taxon>
        <taxon>Coccomyxa</taxon>
    </lineage>
</organism>
<accession>A0ABR2YYU7</accession>
<name>A0ABR2YYU7_9CHLO</name>
<dbReference type="Proteomes" id="UP001491310">
    <property type="component" value="Unassembled WGS sequence"/>
</dbReference>
<dbReference type="CDD" id="cd20069">
    <property type="entry name" value="5TM_Oxa1-like"/>
    <property type="match status" value="1"/>
</dbReference>
<keyword evidence="4 7" id="KW-1133">Transmembrane helix</keyword>
<feature type="domain" description="Membrane insertase YidC/Oxa/ALB C-terminal" evidence="8">
    <location>
        <begin position="56"/>
        <end position="252"/>
    </location>
</feature>
<comment type="caution">
    <text evidence="9">The sequence shown here is derived from an EMBL/GenBank/DDBJ whole genome shotgun (WGS) entry which is preliminary data.</text>
</comment>
<reference evidence="9 10" key="1">
    <citation type="journal article" date="2024" name="Nat. Commun.">
        <title>Phylogenomics reveals the evolutionary origins of lichenization in chlorophyte algae.</title>
        <authorList>
            <person name="Puginier C."/>
            <person name="Libourel C."/>
            <person name="Otte J."/>
            <person name="Skaloud P."/>
            <person name="Haon M."/>
            <person name="Grisel S."/>
            <person name="Petersen M."/>
            <person name="Berrin J.G."/>
            <person name="Delaux P.M."/>
            <person name="Dal Grande F."/>
            <person name="Keller J."/>
        </authorList>
    </citation>
    <scope>NUCLEOTIDE SEQUENCE [LARGE SCALE GENOMIC DNA]</scope>
    <source>
        <strain evidence="9 10">SAG 216-7</strain>
    </source>
</reference>
<evidence type="ECO:0000259" key="8">
    <source>
        <dbReference type="Pfam" id="PF02096"/>
    </source>
</evidence>
<evidence type="ECO:0000256" key="2">
    <source>
        <dbReference type="ARBA" id="ARBA00010583"/>
    </source>
</evidence>
<dbReference type="EMBL" id="JALJOT010000003">
    <property type="protein sequence ID" value="KAK9916596.1"/>
    <property type="molecule type" value="Genomic_DNA"/>
</dbReference>
<protein>
    <recommendedName>
        <fullName evidence="8">Membrane insertase YidC/Oxa/ALB C-terminal domain-containing protein</fullName>
    </recommendedName>
</protein>